<dbReference type="Pfam" id="PF16499">
    <property type="entry name" value="Melibiase_2"/>
    <property type="match status" value="2"/>
</dbReference>
<reference evidence="7 8" key="1">
    <citation type="submission" date="2019-03" db="EMBL/GenBank/DDBJ databases">
        <title>Genomic Encyclopedia of Type Strains, Phase IV (KMG-IV): sequencing the most valuable type-strain genomes for metagenomic binning, comparative biology and taxonomic classification.</title>
        <authorList>
            <person name="Goeker M."/>
        </authorList>
    </citation>
    <scope>NUCLEOTIDE SEQUENCE [LARGE SCALE GENOMIC DNA]</scope>
    <source>
        <strain evidence="7 8">DSM 25059</strain>
    </source>
</reference>
<evidence type="ECO:0000313" key="7">
    <source>
        <dbReference type="EMBL" id="TDN82278.1"/>
    </source>
</evidence>
<dbReference type="InterPro" id="IPR041233">
    <property type="entry name" value="Melibiase_C"/>
</dbReference>
<evidence type="ECO:0000256" key="2">
    <source>
        <dbReference type="ARBA" id="ARBA00022729"/>
    </source>
</evidence>
<keyword evidence="2" id="KW-0732">Signal</keyword>
<accession>A0A4V3BT71</accession>
<comment type="catalytic activity">
    <reaction evidence="5">
        <text>Hydrolysis of terminal, non-reducing alpha-D-galactose residues in alpha-D-galactosides, including galactose oligosaccharides, galactomannans and galactolipids.</text>
        <dbReference type="EC" id="3.2.1.22"/>
    </reaction>
</comment>
<name>A0A4V3BT71_9SPHN</name>
<keyword evidence="3 5" id="KW-0378">Hydrolase</keyword>
<dbReference type="PANTHER" id="PTHR11452">
    <property type="entry name" value="ALPHA-GALACTOSIDASE/ALPHA-N-ACETYLGALACTOSAMINIDASE"/>
    <property type="match status" value="1"/>
</dbReference>
<evidence type="ECO:0000256" key="4">
    <source>
        <dbReference type="ARBA" id="ARBA00023295"/>
    </source>
</evidence>
<dbReference type="PRINTS" id="PR00740">
    <property type="entry name" value="GLHYDRLASE27"/>
</dbReference>
<dbReference type="Proteomes" id="UP000295493">
    <property type="component" value="Unassembled WGS sequence"/>
</dbReference>
<dbReference type="AlphaFoldDB" id="A0A4V3BT71"/>
<dbReference type="PROSITE" id="PS00512">
    <property type="entry name" value="ALPHA_GALACTOSIDASE"/>
    <property type="match status" value="1"/>
</dbReference>
<dbReference type="CDD" id="cd14792">
    <property type="entry name" value="GH27"/>
    <property type="match status" value="1"/>
</dbReference>
<keyword evidence="8" id="KW-1185">Reference proteome</keyword>
<dbReference type="Gene3D" id="2.60.40.1180">
    <property type="entry name" value="Golgi alpha-mannosidase II"/>
    <property type="match status" value="1"/>
</dbReference>
<dbReference type="GO" id="GO:0005975">
    <property type="term" value="P:carbohydrate metabolic process"/>
    <property type="evidence" value="ECO:0007669"/>
    <property type="project" value="InterPro"/>
</dbReference>
<dbReference type="Pfam" id="PF08305">
    <property type="entry name" value="NPCBM"/>
    <property type="match status" value="1"/>
</dbReference>
<dbReference type="InterPro" id="IPR017853">
    <property type="entry name" value="GH"/>
</dbReference>
<comment type="similarity">
    <text evidence="1 5">Belongs to the glycosyl hydrolase 27 family.</text>
</comment>
<comment type="caution">
    <text evidence="7">The sequence shown here is derived from an EMBL/GenBank/DDBJ whole genome shotgun (WGS) entry which is preliminary data.</text>
</comment>
<dbReference type="SUPFAM" id="SSF51445">
    <property type="entry name" value="(Trans)glycosidases"/>
    <property type="match status" value="1"/>
</dbReference>
<proteinExistence type="inferred from homology"/>
<dbReference type="SUPFAM" id="SSF49785">
    <property type="entry name" value="Galactose-binding domain-like"/>
    <property type="match status" value="1"/>
</dbReference>
<dbReference type="InterPro" id="IPR008979">
    <property type="entry name" value="Galactose-bd-like_sf"/>
</dbReference>
<dbReference type="EMBL" id="SNWD01000006">
    <property type="protein sequence ID" value="TDN82278.1"/>
    <property type="molecule type" value="Genomic_DNA"/>
</dbReference>
<dbReference type="InterPro" id="IPR013222">
    <property type="entry name" value="Glyco_hyd_98_carb-bd"/>
</dbReference>
<dbReference type="SMART" id="SM00776">
    <property type="entry name" value="NPCBM"/>
    <property type="match status" value="1"/>
</dbReference>
<evidence type="ECO:0000259" key="6">
    <source>
        <dbReference type="SMART" id="SM00776"/>
    </source>
</evidence>
<dbReference type="InterPro" id="IPR000111">
    <property type="entry name" value="Glyco_hydro_27/36_CS"/>
</dbReference>
<evidence type="ECO:0000256" key="1">
    <source>
        <dbReference type="ARBA" id="ARBA00009743"/>
    </source>
</evidence>
<dbReference type="Pfam" id="PF17801">
    <property type="entry name" value="Melibiase_C"/>
    <property type="match status" value="1"/>
</dbReference>
<dbReference type="SUPFAM" id="SSF51011">
    <property type="entry name" value="Glycosyl hydrolase domain"/>
    <property type="match status" value="1"/>
</dbReference>
<evidence type="ECO:0000256" key="5">
    <source>
        <dbReference type="RuleBase" id="RU361168"/>
    </source>
</evidence>
<dbReference type="InterPro" id="IPR013785">
    <property type="entry name" value="Aldolase_TIM"/>
</dbReference>
<dbReference type="PANTHER" id="PTHR11452:SF36">
    <property type="entry name" value="ALPHA-GALACTOSIDASE"/>
    <property type="match status" value="1"/>
</dbReference>
<dbReference type="GO" id="GO:0004557">
    <property type="term" value="F:alpha-galactosidase activity"/>
    <property type="evidence" value="ECO:0007669"/>
    <property type="project" value="UniProtKB-EC"/>
</dbReference>
<dbReference type="InterPro" id="IPR038637">
    <property type="entry name" value="NPCBM_sf"/>
</dbReference>
<dbReference type="EC" id="3.2.1.22" evidence="5"/>
<dbReference type="InterPro" id="IPR002241">
    <property type="entry name" value="Glyco_hydro_27"/>
</dbReference>
<gene>
    <name evidence="7" type="ORF">EV664_10684</name>
</gene>
<keyword evidence="4 5" id="KW-0326">Glycosidase</keyword>
<organism evidence="7 8">
    <name type="scientific">Stakelama pacifica</name>
    <dbReference type="NCBI Taxonomy" id="517720"/>
    <lineage>
        <taxon>Bacteria</taxon>
        <taxon>Pseudomonadati</taxon>
        <taxon>Pseudomonadota</taxon>
        <taxon>Alphaproteobacteria</taxon>
        <taxon>Sphingomonadales</taxon>
        <taxon>Sphingomonadaceae</taxon>
        <taxon>Stakelama</taxon>
    </lineage>
</organism>
<sequence>MAERQGGEGVLAVSHLVRMAAFGLLASAAPLAAQSQAPHDPLTPRGHWSANTRGRAALPPMGWNSWNAFNSDIDEAKLMASAQILIDSGLAAKGYRYVDIDDGWWLRRDQPDGRMVIRAKSFPSAAMPDGTTSFRPLTDRLHAMGLKAGIYSDIGRNSCGQVYTSDFANQPEGSVAEREVGLYGHVDQDIRLYFADWGFDLIKVDGCGIRGLPVTNPKVTSGYLRAFDPIIDLETLGRTDIAKVKALYGSVADALARYNPDGDYIFSICLWGSADVRAWAKDMGNISRTSEDISPNWSRMLHNFDSAVRRPLYAGPGSWNDPDMLFVGTGAFDADHLTEARSHMALWAMLNAPLMIGYDLRKATPALLEVLGNPRIIALDQDPAGNQAVLAYDSDDVQILVKTLASGEKGVAIVNRTAAPVDAQLTADHLKYAGKAPITLTDLWTGSDDSFTGEKTLHLAPHQTLIFAAKGTRRLSDGLFLSEMPGSINPAVDGVVVPEDEPLIHRGILPWQGTRGTGQHPRYGGWGGAEADATPFGKMLGSGGHDFHTGIGVLAGSRLEVRNKGYARFQAQVGMDDSARDRSQPVTFFVYGDGRLLARSKPVAFGDAPQPISANVRGVKLIELVARTPEAVRFPDPVVWGDAALVQGK</sequence>
<dbReference type="Gene3D" id="2.60.120.1060">
    <property type="entry name" value="NPCBM/NEW2 domain"/>
    <property type="match status" value="1"/>
</dbReference>
<protein>
    <recommendedName>
        <fullName evidence="5">Alpha-galactosidase</fullName>
        <ecNumber evidence="5">3.2.1.22</ecNumber>
    </recommendedName>
    <alternativeName>
        <fullName evidence="5">Melibiase</fullName>
    </alternativeName>
</protein>
<dbReference type="Gene3D" id="3.20.20.70">
    <property type="entry name" value="Aldolase class I"/>
    <property type="match status" value="1"/>
</dbReference>
<evidence type="ECO:0000256" key="3">
    <source>
        <dbReference type="ARBA" id="ARBA00022801"/>
    </source>
</evidence>
<keyword evidence="5" id="KW-1015">Disulfide bond</keyword>
<dbReference type="InterPro" id="IPR013780">
    <property type="entry name" value="Glyco_hydro_b"/>
</dbReference>
<feature type="domain" description="Glycosyl hydrolase family 98 putative carbohydrate-binding module" evidence="6">
    <location>
        <begin position="500"/>
        <end position="647"/>
    </location>
</feature>
<evidence type="ECO:0000313" key="8">
    <source>
        <dbReference type="Proteomes" id="UP000295493"/>
    </source>
</evidence>